<feature type="signal peptide" evidence="1">
    <location>
        <begin position="1"/>
        <end position="27"/>
    </location>
</feature>
<dbReference type="AlphaFoldDB" id="A0A266Q7C3"/>
<dbReference type="RefSeq" id="WP_141229366.1">
    <property type="nucleotide sequence ID" value="NZ_NHNI01000001.1"/>
</dbReference>
<comment type="caution">
    <text evidence="2">The sequence shown here is derived from an EMBL/GenBank/DDBJ whole genome shotgun (WGS) entry which is preliminary data.</text>
</comment>
<protein>
    <submittedName>
        <fullName evidence="2">Diguanylate cyclase</fullName>
    </submittedName>
</protein>
<feature type="chain" id="PRO_5012492636" evidence="1">
    <location>
        <begin position="28"/>
        <end position="310"/>
    </location>
</feature>
<dbReference type="EMBL" id="NHNI01000001">
    <property type="protein sequence ID" value="OZY85783.1"/>
    <property type="molecule type" value="Genomic_DNA"/>
</dbReference>
<gene>
    <name evidence="2" type="ORF">CBP51_01670</name>
</gene>
<accession>A0A266Q7C3</accession>
<name>A0A266Q7C3_9GAMM</name>
<sequence length="310" mass="35103">MPNTIRKMACLFLGLFVLLAIPSQAFAKQKTVITNMKSNVQTDYMNGLLKLALSYSTTDYVYSSTPEVYSRPRVMESVKSGSISVMWGGTSEEMEQDFIPVRIDAYRGLMNHRLFFIRQGDQARFDNINTLEDLKTIKLGQGRSWQDASILESAGLDVVKATKKPSLYYMLDGGRFDAFPRGANEVWTELSAFPDLPLTVEKRLVLIYPLPTYFFVTPKDPELAKDIEDGLEAAIKDGAFDKYFYNSPEVQEALQKADLPNRRAIRINNPYLPKATPLDRKELWLDLTRNTPSNIITEENSAEDSPPSDE</sequence>
<dbReference type="Proteomes" id="UP000216101">
    <property type="component" value="Unassembled WGS sequence"/>
</dbReference>
<keyword evidence="3" id="KW-1185">Reference proteome</keyword>
<dbReference type="Gene3D" id="3.40.190.10">
    <property type="entry name" value="Periplasmic binding protein-like II"/>
    <property type="match status" value="2"/>
</dbReference>
<proteinExistence type="predicted"/>
<evidence type="ECO:0000313" key="2">
    <source>
        <dbReference type="EMBL" id="OZY85783.1"/>
    </source>
</evidence>
<evidence type="ECO:0000313" key="3">
    <source>
        <dbReference type="Proteomes" id="UP000216101"/>
    </source>
</evidence>
<evidence type="ECO:0000256" key="1">
    <source>
        <dbReference type="SAM" id="SignalP"/>
    </source>
</evidence>
<dbReference type="SUPFAM" id="SSF53850">
    <property type="entry name" value="Periplasmic binding protein-like II"/>
    <property type="match status" value="1"/>
</dbReference>
<reference evidence="3" key="1">
    <citation type="submission" date="2017-05" db="EMBL/GenBank/DDBJ databases">
        <authorList>
            <person name="Barney B.M."/>
        </authorList>
    </citation>
    <scope>NUCLEOTIDE SEQUENCE [LARGE SCALE GENOMIC DNA]</scope>
    <source>
        <strain evidence="3">PSBB022</strain>
    </source>
</reference>
<dbReference type="STRING" id="1209072.GCA_000766945_03335"/>
<organism evidence="2 3">
    <name type="scientific">Cellvibrio mixtus</name>
    <dbReference type="NCBI Taxonomy" id="39650"/>
    <lineage>
        <taxon>Bacteria</taxon>
        <taxon>Pseudomonadati</taxon>
        <taxon>Pseudomonadota</taxon>
        <taxon>Gammaproteobacteria</taxon>
        <taxon>Cellvibrionales</taxon>
        <taxon>Cellvibrionaceae</taxon>
        <taxon>Cellvibrio</taxon>
    </lineage>
</organism>
<keyword evidence="1" id="KW-0732">Signal</keyword>